<keyword evidence="3" id="KW-1185">Reference proteome</keyword>
<dbReference type="SUPFAM" id="SSF47986">
    <property type="entry name" value="DEATH domain"/>
    <property type="match status" value="1"/>
</dbReference>
<comment type="caution">
    <text evidence="2">The sequence shown here is derived from an EMBL/GenBank/DDBJ whole genome shotgun (WGS) entry which is preliminary data.</text>
</comment>
<dbReference type="PANTHER" id="PTHR46575:SF1">
    <property type="entry name" value="AMYLOID PROTEIN-BINDING PROTEIN 2"/>
    <property type="match status" value="1"/>
</dbReference>
<evidence type="ECO:0000313" key="2">
    <source>
        <dbReference type="EMBL" id="KAJ8305711.1"/>
    </source>
</evidence>
<dbReference type="InterPro" id="IPR042476">
    <property type="entry name" value="APPBP2"/>
</dbReference>
<dbReference type="Pfam" id="PF00619">
    <property type="entry name" value="CARD"/>
    <property type="match status" value="1"/>
</dbReference>
<dbReference type="PANTHER" id="PTHR46575">
    <property type="entry name" value="AMYLOID PROTEIN-BINDING PROTEIN 2"/>
    <property type="match status" value="1"/>
</dbReference>
<name>A0ABQ9EP66_TEGGR</name>
<gene>
    <name evidence="2" type="ORF">KUTeg_016256</name>
</gene>
<sequence>MSGIDKQNLMRLRINRIALVQEIRVEHIIRHLMENGVVLEEDLKKVEKGTTPADKSRRLIDLVATKTNVQDWYQIFREALQNPEADQEVKRRYRELVEFLDNTVIHRPNSQQSKFSNFSEKSALRLPHYPPLPAINNRDDFIVTTKMDVLNLDDRRKEKHKERMEEMEKGMKDTIPETNKITPWSHEYMESQTLVKGYFQQWIPTPENYRSLIQVPEDHFQALQDSGLPEDKMQLEQETQALEKIRKLELVAVMSRRKLLPEGFELCMCDIVHEILHNPDQYHLYFKYLKALQVAEVYLLMDVVKSFASVMSNLDPSKGGDQTQQTVKIGFHLIDFLADFGYFKEAELIMTVLLKVLNRSHNIETWMSKYKGFVKLMKLRNMNYEFRKVQSAYNLAIEMTWQIKMMSFGQDIIDETELFTELSQLMFEYGSASSSQGWIQKALRMSKESAPETLINTLCNAVISYCAKWMIKKAEQLAIFTVRKAAQLFGKRHPLYLKALLHFCFFSNEFKQDKTGVDTAKYTLETAKKIYGCDTIQVALAHRALCKAMLAVQTFDNLAYYLHATEGLKLARALLPENHPMLYLFLHTSGHTSNNSRFSYLILATALQWKALHSSKAEQEATLNQAELECKEALDIVSNHYGEISLRTGQMCLLLGQIYSKMDKILLAEEMLQRGVMYMKLCQSDSSNFLLLAAATLGTFYKIFDKPREAIVMLQDVIKNLEPVGMYLKWVHVCYEHLISTLQSLNRNKEADEVQIQLSQWLRDNKVNDHVITLEELHTAPESYSKFMDEFDAWDKAAKKILSLTQAETAGNLKVENIFQKK</sequence>
<dbReference type="InterPro" id="IPR011029">
    <property type="entry name" value="DEATH-like_dom_sf"/>
</dbReference>
<protein>
    <recommendedName>
        <fullName evidence="1">CARD domain-containing protein</fullName>
    </recommendedName>
</protein>
<dbReference type="Proteomes" id="UP001217089">
    <property type="component" value="Unassembled WGS sequence"/>
</dbReference>
<feature type="domain" description="CARD" evidence="1">
    <location>
        <begin position="4"/>
        <end position="82"/>
    </location>
</feature>
<dbReference type="InterPro" id="IPR011990">
    <property type="entry name" value="TPR-like_helical_dom_sf"/>
</dbReference>
<dbReference type="InterPro" id="IPR001315">
    <property type="entry name" value="CARD"/>
</dbReference>
<proteinExistence type="predicted"/>
<accession>A0ABQ9EP66</accession>
<evidence type="ECO:0000313" key="3">
    <source>
        <dbReference type="Proteomes" id="UP001217089"/>
    </source>
</evidence>
<dbReference type="Gene3D" id="1.25.40.10">
    <property type="entry name" value="Tetratricopeptide repeat domain"/>
    <property type="match status" value="1"/>
</dbReference>
<dbReference type="CDD" id="cd01671">
    <property type="entry name" value="CARD"/>
    <property type="match status" value="1"/>
</dbReference>
<organism evidence="2 3">
    <name type="scientific">Tegillarca granosa</name>
    <name type="common">Malaysian cockle</name>
    <name type="synonym">Anadara granosa</name>
    <dbReference type="NCBI Taxonomy" id="220873"/>
    <lineage>
        <taxon>Eukaryota</taxon>
        <taxon>Metazoa</taxon>
        <taxon>Spiralia</taxon>
        <taxon>Lophotrochozoa</taxon>
        <taxon>Mollusca</taxon>
        <taxon>Bivalvia</taxon>
        <taxon>Autobranchia</taxon>
        <taxon>Pteriomorphia</taxon>
        <taxon>Arcoida</taxon>
        <taxon>Arcoidea</taxon>
        <taxon>Arcidae</taxon>
        <taxon>Tegillarca</taxon>
    </lineage>
</organism>
<evidence type="ECO:0000259" key="1">
    <source>
        <dbReference type="PROSITE" id="PS50209"/>
    </source>
</evidence>
<dbReference type="Gene3D" id="1.10.533.10">
    <property type="entry name" value="Death Domain, Fas"/>
    <property type="match status" value="1"/>
</dbReference>
<dbReference type="PROSITE" id="PS50209">
    <property type="entry name" value="CARD"/>
    <property type="match status" value="1"/>
</dbReference>
<reference evidence="2 3" key="1">
    <citation type="submission" date="2022-12" db="EMBL/GenBank/DDBJ databases">
        <title>Chromosome-level genome of Tegillarca granosa.</title>
        <authorList>
            <person name="Kim J."/>
        </authorList>
    </citation>
    <scope>NUCLEOTIDE SEQUENCE [LARGE SCALE GENOMIC DNA]</scope>
    <source>
        <strain evidence="2">Teg-2019</strain>
        <tissue evidence="2">Adductor muscle</tissue>
    </source>
</reference>
<dbReference type="EMBL" id="JARBDR010000813">
    <property type="protein sequence ID" value="KAJ8305711.1"/>
    <property type="molecule type" value="Genomic_DNA"/>
</dbReference>